<protein>
    <recommendedName>
        <fullName evidence="3">Transformation/transcription domain-associated protein</fullName>
    </recommendedName>
</protein>
<dbReference type="STRING" id="37001.A0A1A9WAC6"/>
<dbReference type="SUPFAM" id="SSF48371">
    <property type="entry name" value="ARM repeat"/>
    <property type="match status" value="1"/>
</dbReference>
<dbReference type="EnsemblMetazoa" id="GBRI012143-RA">
    <property type="protein sequence ID" value="GBRI012143-PA"/>
    <property type="gene ID" value="GBRI012143"/>
</dbReference>
<evidence type="ECO:0000313" key="1">
    <source>
        <dbReference type="EnsemblMetazoa" id="GBRI012143-PA"/>
    </source>
</evidence>
<organism evidence="1 2">
    <name type="scientific">Glossina brevipalpis</name>
    <dbReference type="NCBI Taxonomy" id="37001"/>
    <lineage>
        <taxon>Eukaryota</taxon>
        <taxon>Metazoa</taxon>
        <taxon>Ecdysozoa</taxon>
        <taxon>Arthropoda</taxon>
        <taxon>Hexapoda</taxon>
        <taxon>Insecta</taxon>
        <taxon>Pterygota</taxon>
        <taxon>Neoptera</taxon>
        <taxon>Endopterygota</taxon>
        <taxon>Diptera</taxon>
        <taxon>Brachycera</taxon>
        <taxon>Muscomorpha</taxon>
        <taxon>Hippoboscoidea</taxon>
        <taxon>Glossinidae</taxon>
        <taxon>Glossina</taxon>
    </lineage>
</organism>
<evidence type="ECO:0000313" key="2">
    <source>
        <dbReference type="Proteomes" id="UP000091820"/>
    </source>
</evidence>
<dbReference type="GO" id="GO:0006355">
    <property type="term" value="P:regulation of DNA-templated transcription"/>
    <property type="evidence" value="ECO:0007669"/>
    <property type="project" value="TreeGrafter"/>
</dbReference>
<keyword evidence="2" id="KW-1185">Reference proteome</keyword>
<dbReference type="GO" id="GO:0000124">
    <property type="term" value="C:SAGA complex"/>
    <property type="evidence" value="ECO:0007669"/>
    <property type="project" value="TreeGrafter"/>
</dbReference>
<dbReference type="PANTHER" id="PTHR11139:SF1">
    <property type="entry name" value="TRANSFORMATION_TRANSCRIPTION DOMAIN-ASSOCIATED PROTEIN"/>
    <property type="match status" value="1"/>
</dbReference>
<proteinExistence type="predicted"/>
<accession>A0A1A9WAC6</accession>
<name>A0A1A9WAC6_9MUSC</name>
<dbReference type="AlphaFoldDB" id="A0A1A9WAC6"/>
<dbReference type="PANTHER" id="PTHR11139">
    <property type="entry name" value="ATAXIA TELANGIECTASIA MUTATED ATM -RELATED"/>
    <property type="match status" value="1"/>
</dbReference>
<dbReference type="InterPro" id="IPR050517">
    <property type="entry name" value="DDR_Repair_Kinase"/>
</dbReference>
<reference evidence="1" key="2">
    <citation type="submission" date="2020-05" db="UniProtKB">
        <authorList>
            <consortium name="EnsemblMetazoa"/>
        </authorList>
    </citation>
    <scope>IDENTIFICATION</scope>
    <source>
        <strain evidence="1">IAEA</strain>
    </source>
</reference>
<dbReference type="GO" id="GO:0035267">
    <property type="term" value="C:NuA4 histone acetyltransferase complex"/>
    <property type="evidence" value="ECO:0007669"/>
    <property type="project" value="TreeGrafter"/>
</dbReference>
<sequence>MAHTESFQLNTFRSYVAVLADNKSNDEQKLRAAQDISEHFEVVVQGSSYPTFLEHSLKAFMHFLQDGEPKFMQEWHAHQARKLILEMIHRLPISENLRQHVKSIISLMLKILQIDNEENVLVCLRIIIELHKNFRPSFNPEVQKFLILVKKIYTELPNHMSKIFEPTQQLRIKDLNELNMEQLLAETYAIRSIHVENPNDTGTIQYNLLPKGMLSLRVLQELPIIVVLMYQIYKNAVHQEVSEFIPHIMETINLQPTIVQRNSQYFNKEIFIDFMGAQIKTLSFLAYIVRLFQDTIMTHSALVTSGILKLMDLCPKEAAHLRKELLIAARHIFATDLRQKFIPHIHRLFDEDLLIGKGVTLDSIRPLAYSTLADLAHHVRQSLSLDVLEKAIKLFSKNVHDETLATGIQTMSCKLLLNLVDCVRQHSEVEPIKARSLLTTLLKVFVYKFQTIANITLPTITQKFLLNISLRYRKGQTAGTNTSTATTNISGSNALDSKESIIETSSAEPTSTKTNIIGNQMLCSLNVVEYRSLVKTLVGGVKTITWGFVSSKSPMVDVVKLKQEKLFQPHEVSIYIDLVHWAMEALDIYSINTSPNNQPKTSGVIARTKEEKEVLEHFSGIFLMMHSQNFQEVFATTIDYMVERIHKNPSLQIVANSFLANPVTSPLFATVLVEYLLGKMHEMGTNVERSNLYLRLFKLVFGSVSLFPVENEQMLRPHLHNIVNQSMELALTAEEPYNYFLLLRALFRSIGGGSHDLLYQEFLPLLPNLLEGLNRLQSGFHKQHMKDLFVELCLTVPVRLSSLLPYLPMLMDPLVSALNGSNTLVSQVRIKFHIKLLYYEN</sequence>
<dbReference type="Pfam" id="PF20175">
    <property type="entry name" value="Tra1_central"/>
    <property type="match status" value="1"/>
</dbReference>
<dbReference type="Proteomes" id="UP000091820">
    <property type="component" value="Unassembled WGS sequence"/>
</dbReference>
<dbReference type="InterPro" id="IPR016024">
    <property type="entry name" value="ARM-type_fold"/>
</dbReference>
<dbReference type="VEuPathDB" id="VectorBase:GBRI012143"/>
<dbReference type="InterPro" id="IPR046807">
    <property type="entry name" value="Tra1_central"/>
</dbReference>
<reference evidence="2" key="1">
    <citation type="submission" date="2014-03" db="EMBL/GenBank/DDBJ databases">
        <authorList>
            <person name="Aksoy S."/>
            <person name="Warren W."/>
            <person name="Wilson R.K."/>
        </authorList>
    </citation>
    <scope>NUCLEOTIDE SEQUENCE [LARGE SCALE GENOMIC DNA]</scope>
    <source>
        <strain evidence="2">IAEA</strain>
    </source>
</reference>
<dbReference type="GO" id="GO:0005634">
    <property type="term" value="C:nucleus"/>
    <property type="evidence" value="ECO:0007669"/>
    <property type="project" value="TreeGrafter"/>
</dbReference>
<dbReference type="GO" id="GO:0006281">
    <property type="term" value="P:DNA repair"/>
    <property type="evidence" value="ECO:0007669"/>
    <property type="project" value="TreeGrafter"/>
</dbReference>
<evidence type="ECO:0008006" key="3">
    <source>
        <dbReference type="Google" id="ProtNLM"/>
    </source>
</evidence>